<evidence type="ECO:0000256" key="3">
    <source>
        <dbReference type="ARBA" id="ARBA00023002"/>
    </source>
</evidence>
<accession>A0ABP0BF24</accession>
<reference evidence="4 5" key="1">
    <citation type="submission" date="2024-01" db="EMBL/GenBank/DDBJ databases">
        <authorList>
            <person name="Allen C."/>
            <person name="Tagirdzhanova G."/>
        </authorList>
    </citation>
    <scope>NUCLEOTIDE SEQUENCE [LARGE SCALE GENOMIC DNA]</scope>
</reference>
<dbReference type="Pfam" id="PF00106">
    <property type="entry name" value="adh_short"/>
    <property type="match status" value="1"/>
</dbReference>
<evidence type="ECO:0000256" key="1">
    <source>
        <dbReference type="ARBA" id="ARBA00006484"/>
    </source>
</evidence>
<dbReference type="InterPro" id="IPR036291">
    <property type="entry name" value="NAD(P)-bd_dom_sf"/>
</dbReference>
<dbReference type="Proteomes" id="UP001642482">
    <property type="component" value="Unassembled WGS sequence"/>
</dbReference>
<keyword evidence="2" id="KW-0521">NADP</keyword>
<dbReference type="EMBL" id="CAWUHD010000027">
    <property type="protein sequence ID" value="CAK7218200.1"/>
    <property type="molecule type" value="Genomic_DNA"/>
</dbReference>
<evidence type="ECO:0000313" key="5">
    <source>
        <dbReference type="Proteomes" id="UP001642482"/>
    </source>
</evidence>
<dbReference type="PANTHER" id="PTHR24320">
    <property type="entry name" value="RETINOL DEHYDROGENASE"/>
    <property type="match status" value="1"/>
</dbReference>
<dbReference type="InterPro" id="IPR002347">
    <property type="entry name" value="SDR_fam"/>
</dbReference>
<dbReference type="PRINTS" id="PR00081">
    <property type="entry name" value="GDHRDH"/>
</dbReference>
<dbReference type="SUPFAM" id="SSF51735">
    <property type="entry name" value="NAD(P)-binding Rossmann-fold domains"/>
    <property type="match status" value="1"/>
</dbReference>
<sequence>MADYATKEGGVAFTPATDIPSLAGKTIFITGTNSGLGKASALELAKHSPGQLWMSARDPVKGKEALEEVKQAAPDANVSFVELDLSSFAKIKEAAATVLKSTTKLDILMLNAGLMGCAPSLTPDGYEIQMATNHLGHVLLLKLLSPILAPDARIISLSSSAWKYAEPGKGIQFDTLRTADNAAVPPVFRYVQSKIANLLYAKQFAKRNTVHPSQIMVSINPGEVKTNLFTREPGDDHMKKLQTEVVPKVAGPVENGVKNQLWAATTDAANLVNGAHYSPVGVAESWGVADDEDLAAKLWDWTEEALAGQV</sequence>
<gene>
    <name evidence="4" type="ORF">SEUCBS140593_003465</name>
</gene>
<proteinExistence type="inferred from homology"/>
<organism evidence="4 5">
    <name type="scientific">Sporothrix eucalyptigena</name>
    <dbReference type="NCBI Taxonomy" id="1812306"/>
    <lineage>
        <taxon>Eukaryota</taxon>
        <taxon>Fungi</taxon>
        <taxon>Dikarya</taxon>
        <taxon>Ascomycota</taxon>
        <taxon>Pezizomycotina</taxon>
        <taxon>Sordariomycetes</taxon>
        <taxon>Sordariomycetidae</taxon>
        <taxon>Ophiostomatales</taxon>
        <taxon>Ophiostomataceae</taxon>
        <taxon>Sporothrix</taxon>
    </lineage>
</organism>
<comment type="caution">
    <text evidence="4">The sequence shown here is derived from an EMBL/GenBank/DDBJ whole genome shotgun (WGS) entry which is preliminary data.</text>
</comment>
<comment type="similarity">
    <text evidence="1">Belongs to the short-chain dehydrogenases/reductases (SDR) family.</text>
</comment>
<protein>
    <recommendedName>
        <fullName evidence="6">Short-chain dehydrogenase/reductase</fullName>
    </recommendedName>
</protein>
<keyword evidence="3" id="KW-0560">Oxidoreductase</keyword>
<evidence type="ECO:0008006" key="6">
    <source>
        <dbReference type="Google" id="ProtNLM"/>
    </source>
</evidence>
<dbReference type="Gene3D" id="3.40.50.720">
    <property type="entry name" value="NAD(P)-binding Rossmann-like Domain"/>
    <property type="match status" value="1"/>
</dbReference>
<keyword evidence="5" id="KW-1185">Reference proteome</keyword>
<name>A0ABP0BF24_9PEZI</name>
<dbReference type="PANTHER" id="PTHR24320:SF282">
    <property type="entry name" value="WW DOMAIN-CONTAINING OXIDOREDUCTASE"/>
    <property type="match status" value="1"/>
</dbReference>
<evidence type="ECO:0000256" key="2">
    <source>
        <dbReference type="ARBA" id="ARBA00022857"/>
    </source>
</evidence>
<evidence type="ECO:0000313" key="4">
    <source>
        <dbReference type="EMBL" id="CAK7218200.1"/>
    </source>
</evidence>